<dbReference type="PROSITE" id="PS00878">
    <property type="entry name" value="ODR_DC_2_1"/>
    <property type="match status" value="1"/>
</dbReference>
<dbReference type="CDD" id="cd00622">
    <property type="entry name" value="PLPDE_III_ODC"/>
    <property type="match status" value="1"/>
</dbReference>
<accession>A0A2H0YTV6</accession>
<proteinExistence type="inferred from homology"/>
<dbReference type="Gene3D" id="3.20.20.10">
    <property type="entry name" value="Alanine racemase"/>
    <property type="match status" value="1"/>
</dbReference>
<dbReference type="PRINTS" id="PR01182">
    <property type="entry name" value="ORNDCRBXLASE"/>
</dbReference>
<reference evidence="11" key="1">
    <citation type="submission" date="2017-09" db="EMBL/GenBank/DDBJ databases">
        <title>Depth-based differentiation of microbial function through sediment-hosted aquifers and enrichment of novel symbionts in the deep terrestrial subsurface.</title>
        <authorList>
            <person name="Probst A.J."/>
            <person name="Ladd B."/>
            <person name="Jarett J.K."/>
            <person name="Geller-Mcgrath D.E."/>
            <person name="Sieber C.M.K."/>
            <person name="Emerson J.B."/>
            <person name="Anantharaman K."/>
            <person name="Thomas B.C."/>
            <person name="Malmstrom R."/>
            <person name="Stieglmeier M."/>
            <person name="Klingl A."/>
            <person name="Woyke T."/>
            <person name="Ryan C.M."/>
            <person name="Banfield J.F."/>
        </authorList>
    </citation>
    <scope>NUCLEOTIDE SEQUENCE [LARGE SCALE GENOMIC DNA]</scope>
</reference>
<dbReference type="InterPro" id="IPR009006">
    <property type="entry name" value="Ala_racemase/Decarboxylase_C"/>
</dbReference>
<evidence type="ECO:0000313" key="11">
    <source>
        <dbReference type="Proteomes" id="UP000228711"/>
    </source>
</evidence>
<evidence type="ECO:0000256" key="8">
    <source>
        <dbReference type="PIRSR" id="PIRSR600183-50"/>
    </source>
</evidence>
<dbReference type="PANTHER" id="PTHR11482">
    <property type="entry name" value="ARGININE/DIAMINOPIMELATE/ORNITHINE DECARBOXYLASE"/>
    <property type="match status" value="1"/>
</dbReference>
<evidence type="ECO:0000259" key="9">
    <source>
        <dbReference type="Pfam" id="PF02784"/>
    </source>
</evidence>
<feature type="modified residue" description="N6-(pyridoxal phosphate)lysine" evidence="8">
    <location>
        <position position="61"/>
    </location>
</feature>
<dbReference type="EC" id="4.1.1.17" evidence="6"/>
<gene>
    <name evidence="10" type="ORF">COT25_01570</name>
</gene>
<comment type="pathway">
    <text evidence="5">Amine and polyamine biosynthesis; putrescine biosynthesis via L-ornithine pathway; putrescine from L-ornithine: step 1/1.</text>
</comment>
<dbReference type="AlphaFoldDB" id="A0A2H0YTV6"/>
<dbReference type="PROSITE" id="PS00879">
    <property type="entry name" value="ODR_DC_2_2"/>
    <property type="match status" value="1"/>
</dbReference>
<comment type="catalytic activity">
    <reaction evidence="7">
        <text>L-ornithine + H(+) = putrescine + CO2</text>
        <dbReference type="Rhea" id="RHEA:22964"/>
        <dbReference type="ChEBI" id="CHEBI:15378"/>
        <dbReference type="ChEBI" id="CHEBI:16526"/>
        <dbReference type="ChEBI" id="CHEBI:46911"/>
        <dbReference type="ChEBI" id="CHEBI:326268"/>
        <dbReference type="EC" id="4.1.1.17"/>
    </reaction>
</comment>
<comment type="similarity">
    <text evidence="2">Belongs to the Orn/Lys/Arg decarboxylase class-II family.</text>
</comment>
<evidence type="ECO:0000256" key="4">
    <source>
        <dbReference type="ARBA" id="ARBA00023239"/>
    </source>
</evidence>
<dbReference type="GO" id="GO:0033387">
    <property type="term" value="P:putrescine biosynthetic process from arginine, via ornithine"/>
    <property type="evidence" value="ECO:0007669"/>
    <property type="project" value="TreeGrafter"/>
</dbReference>
<dbReference type="SUPFAM" id="SSF50621">
    <property type="entry name" value="Alanine racemase C-terminal domain-like"/>
    <property type="match status" value="1"/>
</dbReference>
<evidence type="ECO:0000256" key="6">
    <source>
        <dbReference type="ARBA" id="ARBA00034138"/>
    </source>
</evidence>
<feature type="non-terminal residue" evidence="10">
    <location>
        <position position="383"/>
    </location>
</feature>
<name>A0A2H0YTV6_9BACT</name>
<evidence type="ECO:0000256" key="1">
    <source>
        <dbReference type="ARBA" id="ARBA00001933"/>
    </source>
</evidence>
<comment type="caution">
    <text evidence="10">The sequence shown here is derived from an EMBL/GenBank/DDBJ whole genome shotgun (WGS) entry which is preliminary data.</text>
</comment>
<sequence>MANGTTRGIEEFMTREEFDKFKKFGESKQTPFLIISLSKIGQKYDELKKYLPYANVFFAVKACPIDEVITLVNKKGACFDVASTNEIDHVLRLGVSPEKISFGNTIKKEKDIAYAYHKGIRLFATDAPSDVEKIARQAPGSRVFMRILSEGGHADWPLSKKFGAHPDLIYRIALRMKKLGLTPYGVSFHVGSQQRDIGQWDNAISQTKYLFESLMKKGVNLRMINLGGGLPASYLEPTQPLQTYAEEITRFLEQDFGTRMPEIFIEPGRSITADAGIIVTEIVMISKKSKMSDTPWVYLDTGKFNGLIETINESIKYPIFFDGSQAKTSKQFILAGPSCDSMDTLYEEFKYKLPTDIKEGTRLYILSTGAYTVSYCSVNFNGF</sequence>
<dbReference type="PRINTS" id="PR01179">
    <property type="entry name" value="ODADCRBXLASE"/>
</dbReference>
<dbReference type="InterPro" id="IPR022644">
    <property type="entry name" value="De-COase2_N"/>
</dbReference>
<dbReference type="InterPro" id="IPR029066">
    <property type="entry name" value="PLP-binding_barrel"/>
</dbReference>
<keyword evidence="4" id="KW-0456">Lyase</keyword>
<dbReference type="FunFam" id="3.20.20.10:FF:000008">
    <property type="entry name" value="Ornithine decarboxylase"/>
    <property type="match status" value="1"/>
</dbReference>
<dbReference type="GO" id="GO:0004586">
    <property type="term" value="F:ornithine decarboxylase activity"/>
    <property type="evidence" value="ECO:0007669"/>
    <property type="project" value="UniProtKB-EC"/>
</dbReference>
<dbReference type="GO" id="GO:0005737">
    <property type="term" value="C:cytoplasm"/>
    <property type="evidence" value="ECO:0007669"/>
    <property type="project" value="TreeGrafter"/>
</dbReference>
<evidence type="ECO:0000256" key="3">
    <source>
        <dbReference type="ARBA" id="ARBA00022898"/>
    </source>
</evidence>
<dbReference type="SUPFAM" id="SSF51419">
    <property type="entry name" value="PLP-binding barrel"/>
    <property type="match status" value="1"/>
</dbReference>
<keyword evidence="3 8" id="KW-0663">Pyridoxal phosphate</keyword>
<evidence type="ECO:0000256" key="7">
    <source>
        <dbReference type="ARBA" id="ARBA00049127"/>
    </source>
</evidence>
<feature type="domain" description="Orn/DAP/Arg decarboxylase 2 N-terminal" evidence="9">
    <location>
        <begin position="38"/>
        <end position="273"/>
    </location>
</feature>
<feature type="active site" description="Proton donor" evidence="8">
    <location>
        <position position="339"/>
    </location>
</feature>
<dbReference type="Pfam" id="PF02784">
    <property type="entry name" value="Orn_Arg_deC_N"/>
    <property type="match status" value="1"/>
</dbReference>
<evidence type="ECO:0000313" key="10">
    <source>
        <dbReference type="EMBL" id="PIS41719.1"/>
    </source>
</evidence>
<evidence type="ECO:0000256" key="5">
    <source>
        <dbReference type="ARBA" id="ARBA00034115"/>
    </source>
</evidence>
<dbReference type="InterPro" id="IPR022653">
    <property type="entry name" value="De-COase2_pyr-phos_BS"/>
</dbReference>
<organism evidence="10 11">
    <name type="scientific">Candidatus Kerfeldbacteria bacterium CG08_land_8_20_14_0_20_42_7</name>
    <dbReference type="NCBI Taxonomy" id="2014245"/>
    <lineage>
        <taxon>Bacteria</taxon>
        <taxon>Candidatus Kerfeldiibacteriota</taxon>
    </lineage>
</organism>
<dbReference type="InterPro" id="IPR000183">
    <property type="entry name" value="Orn/DAP/Arg_de-COase"/>
</dbReference>
<comment type="cofactor">
    <cofactor evidence="1 8">
        <name>pyridoxal 5'-phosphate</name>
        <dbReference type="ChEBI" id="CHEBI:597326"/>
    </cofactor>
</comment>
<dbReference type="InterPro" id="IPR022657">
    <property type="entry name" value="De-COase2_CS"/>
</dbReference>
<dbReference type="Proteomes" id="UP000228711">
    <property type="component" value="Unassembled WGS sequence"/>
</dbReference>
<dbReference type="Gene3D" id="2.40.37.10">
    <property type="entry name" value="Lyase, Ornithine Decarboxylase, Chain A, domain 1"/>
    <property type="match status" value="1"/>
</dbReference>
<dbReference type="PANTHER" id="PTHR11482:SF6">
    <property type="entry name" value="ORNITHINE DECARBOXYLASE 1-RELATED"/>
    <property type="match status" value="1"/>
</dbReference>
<dbReference type="EMBL" id="PEXV01000059">
    <property type="protein sequence ID" value="PIS41719.1"/>
    <property type="molecule type" value="Genomic_DNA"/>
</dbReference>
<dbReference type="InterPro" id="IPR002433">
    <property type="entry name" value="Orn_de-COase"/>
</dbReference>
<evidence type="ECO:0000256" key="2">
    <source>
        <dbReference type="ARBA" id="ARBA00008872"/>
    </source>
</evidence>
<protein>
    <recommendedName>
        <fullName evidence="6">ornithine decarboxylase</fullName>
        <ecNumber evidence="6">4.1.1.17</ecNumber>
    </recommendedName>
</protein>
<dbReference type="FunFam" id="2.40.37.10:FF:000004">
    <property type="entry name" value="Ornithine decarboxylase"/>
    <property type="match status" value="1"/>
</dbReference>